<dbReference type="PANTHER" id="PTHR41391">
    <property type="entry name" value="RESTRICTION OF TELOMERE CAPPING PROTEIN 4"/>
    <property type="match status" value="1"/>
</dbReference>
<evidence type="ECO:0000256" key="6">
    <source>
        <dbReference type="ARBA" id="ARBA00022490"/>
    </source>
</evidence>
<protein>
    <recommendedName>
        <fullName evidence="5">Restriction of telomere capping protein 4</fullName>
    </recommendedName>
</protein>
<name>A0A0B7NVG3_9FUNG</name>
<dbReference type="SMART" id="SM01312">
    <property type="entry name" value="RTC4"/>
    <property type="match status" value="1"/>
</dbReference>
<keyword evidence="6" id="KW-0963">Cytoplasm</keyword>
<gene>
    <name evidence="10" type="primary">PARPA_13268.1 scaffold 46269</name>
</gene>
<dbReference type="GO" id="GO:0005737">
    <property type="term" value="C:cytoplasm"/>
    <property type="evidence" value="ECO:0007669"/>
    <property type="project" value="UniProtKB-SubCell"/>
</dbReference>
<feature type="compositionally biased region" description="Low complexity" evidence="8">
    <location>
        <begin position="58"/>
        <end position="78"/>
    </location>
</feature>
<dbReference type="PANTHER" id="PTHR41391:SF1">
    <property type="entry name" value="RESTRICTION OF TELOMERE CAPPING PROTEIN 4"/>
    <property type="match status" value="1"/>
</dbReference>
<feature type="domain" description="Restriction of telomere capping protein 4 C-terminal" evidence="9">
    <location>
        <begin position="292"/>
        <end position="418"/>
    </location>
</feature>
<comment type="function">
    <text evidence="1">May be involved in a process influencing telomere capping.</text>
</comment>
<evidence type="ECO:0000256" key="8">
    <source>
        <dbReference type="SAM" id="MobiDB-lite"/>
    </source>
</evidence>
<dbReference type="InterPro" id="IPR039024">
    <property type="entry name" value="RTC4"/>
</dbReference>
<evidence type="ECO:0000256" key="3">
    <source>
        <dbReference type="ARBA" id="ARBA00004496"/>
    </source>
</evidence>
<evidence type="ECO:0000256" key="4">
    <source>
        <dbReference type="ARBA" id="ARBA00009461"/>
    </source>
</evidence>
<evidence type="ECO:0000256" key="2">
    <source>
        <dbReference type="ARBA" id="ARBA00004123"/>
    </source>
</evidence>
<dbReference type="Pfam" id="PF14474">
    <property type="entry name" value="RTC4"/>
    <property type="match status" value="1"/>
</dbReference>
<keyword evidence="11" id="KW-1185">Reference proteome</keyword>
<dbReference type="AlphaFoldDB" id="A0A0B7NVG3"/>
<dbReference type="STRING" id="35722.A0A0B7NVG3"/>
<dbReference type="OrthoDB" id="128308at2759"/>
<feature type="region of interest" description="Disordered" evidence="8">
    <location>
        <begin position="1"/>
        <end position="128"/>
    </location>
</feature>
<dbReference type="EMBL" id="LN733967">
    <property type="protein sequence ID" value="CEP18959.1"/>
    <property type="molecule type" value="Genomic_DNA"/>
</dbReference>
<comment type="similarity">
    <text evidence="4">Belongs to the RTC4 family.</text>
</comment>
<evidence type="ECO:0000256" key="5">
    <source>
        <dbReference type="ARBA" id="ARBA00015162"/>
    </source>
</evidence>
<evidence type="ECO:0000313" key="10">
    <source>
        <dbReference type="EMBL" id="CEP18959.1"/>
    </source>
</evidence>
<organism evidence="10 11">
    <name type="scientific">Parasitella parasitica</name>
    <dbReference type="NCBI Taxonomy" id="35722"/>
    <lineage>
        <taxon>Eukaryota</taxon>
        <taxon>Fungi</taxon>
        <taxon>Fungi incertae sedis</taxon>
        <taxon>Mucoromycota</taxon>
        <taxon>Mucoromycotina</taxon>
        <taxon>Mucoromycetes</taxon>
        <taxon>Mucorales</taxon>
        <taxon>Mucorineae</taxon>
        <taxon>Mucoraceae</taxon>
        <taxon>Parasitella</taxon>
    </lineage>
</organism>
<dbReference type="GO" id="GO:0005634">
    <property type="term" value="C:nucleus"/>
    <property type="evidence" value="ECO:0007669"/>
    <property type="project" value="UniProtKB-SubCell"/>
</dbReference>
<evidence type="ECO:0000256" key="1">
    <source>
        <dbReference type="ARBA" id="ARBA00002738"/>
    </source>
</evidence>
<reference evidence="10 11" key="1">
    <citation type="submission" date="2014-09" db="EMBL/GenBank/DDBJ databases">
        <authorList>
            <person name="Ellenberger Sabrina"/>
        </authorList>
    </citation>
    <scope>NUCLEOTIDE SEQUENCE [LARGE SCALE GENOMIC DNA]</scope>
    <source>
        <strain evidence="10 11">CBS 412.66</strain>
    </source>
</reference>
<dbReference type="InterPro" id="IPR028094">
    <property type="entry name" value="RTC4_C"/>
</dbReference>
<comment type="subcellular location">
    <subcellularLocation>
        <location evidence="3">Cytoplasm</location>
    </subcellularLocation>
    <subcellularLocation>
        <location evidence="2">Nucleus</location>
    </subcellularLocation>
</comment>
<evidence type="ECO:0000256" key="7">
    <source>
        <dbReference type="ARBA" id="ARBA00023242"/>
    </source>
</evidence>
<proteinExistence type="inferred from homology"/>
<feature type="compositionally biased region" description="Polar residues" evidence="8">
    <location>
        <begin position="29"/>
        <end position="38"/>
    </location>
</feature>
<accession>A0A0B7NVG3</accession>
<dbReference type="Proteomes" id="UP000054107">
    <property type="component" value="Unassembled WGS sequence"/>
</dbReference>
<evidence type="ECO:0000259" key="9">
    <source>
        <dbReference type="SMART" id="SM01312"/>
    </source>
</evidence>
<evidence type="ECO:0000313" key="11">
    <source>
        <dbReference type="Proteomes" id="UP000054107"/>
    </source>
</evidence>
<keyword evidence="7" id="KW-0539">Nucleus</keyword>
<sequence length="442" mass="49928">MQENTAIKRPPTKNFNNRKKSSRELARSLDSSRNNITLPPTKKIGYCIGANPHHRARLASSSSSSQASPSLQPSSSPSLPLPPSLLSDSEEDFKPTVGEKLYMPTRSGQPLDTNKNDNHAATLPNGGLRVHSKKRINPFPSTRLRIPAKKNKTGEDAEALSKLIKSLDKIKEDDGRVVEEDKIICPFCSESIFPITKPISRALKALEKRDDEFARKQKQRFEDMNGSSSFSRPVGFESKRIVPSEEKDKFCKLHRLELVIKPQGIKEGYPKEIDFEKLEPTIRTFDKELKDVIRRRVHSDYRKLAEEAYEEQGQAKARSTMSLLSRFTATLPGYYGPKGAAFILKTLTKMYLDTGYLEDHLVSAQLPLEFLQQVMIPEVGYRLIRRDLSINGLKPNLSEKAKRVMKESTAYGNAMFPADDAQIDKSEDDDLLQIELYNIDSD</sequence>